<dbReference type="AlphaFoldDB" id="A0A423NQK3"/>
<dbReference type="EMBL" id="MOCA01000004">
    <property type="protein sequence ID" value="ROO00535.1"/>
    <property type="molecule type" value="Genomic_DNA"/>
</dbReference>
<dbReference type="Proteomes" id="UP000284207">
    <property type="component" value="Unassembled WGS sequence"/>
</dbReference>
<reference evidence="1 2" key="1">
    <citation type="submission" date="2016-10" db="EMBL/GenBank/DDBJ databases">
        <title>Comparative genome analysis of multiple Pseudomonas spp. focuses on biocontrol and plant growth promoting traits.</title>
        <authorList>
            <person name="Tao X.-Y."/>
            <person name="Taylor C.G."/>
        </authorList>
    </citation>
    <scope>NUCLEOTIDE SEQUENCE [LARGE SCALE GENOMIC DNA]</scope>
    <source>
        <strain evidence="1 2">36B3</strain>
    </source>
</reference>
<accession>A0A423NQK3</accession>
<comment type="caution">
    <text evidence="1">The sequence shown here is derived from an EMBL/GenBank/DDBJ whole genome shotgun (WGS) entry which is preliminary data.</text>
</comment>
<evidence type="ECO:0000313" key="2">
    <source>
        <dbReference type="Proteomes" id="UP000284207"/>
    </source>
</evidence>
<protein>
    <submittedName>
        <fullName evidence="1">Uncharacterized protein</fullName>
    </submittedName>
</protein>
<proteinExistence type="predicted"/>
<evidence type="ECO:0000313" key="1">
    <source>
        <dbReference type="EMBL" id="ROO00535.1"/>
    </source>
</evidence>
<gene>
    <name evidence="1" type="ORF">BK674_08110</name>
</gene>
<sequence>MQAALHEELKIEYPDSSIVFEENFIDVTVTTATEKILFEVKSDFCTRRVLRLAIGQLLEYAYYWDEPAEKTVRLVAVGRTSLSAEDERYLRYLTHQLNLPLEYRQVRLPSEG</sequence>
<name>A0A423NQK3_9PSED</name>
<organism evidence="1 2">
    <name type="scientific">Pseudomonas moraviensis</name>
    <dbReference type="NCBI Taxonomy" id="321662"/>
    <lineage>
        <taxon>Bacteria</taxon>
        <taxon>Pseudomonadati</taxon>
        <taxon>Pseudomonadota</taxon>
        <taxon>Gammaproteobacteria</taxon>
        <taxon>Pseudomonadales</taxon>
        <taxon>Pseudomonadaceae</taxon>
        <taxon>Pseudomonas</taxon>
    </lineage>
</organism>